<keyword evidence="3" id="KW-1185">Reference proteome</keyword>
<reference evidence="2" key="1">
    <citation type="journal article" date="2023" name="Nat. Microbiol.">
        <title>Babesia duncani multi-omics identifies virulence factors and drug targets.</title>
        <authorList>
            <person name="Singh P."/>
            <person name="Lonardi S."/>
            <person name="Liang Q."/>
            <person name="Vydyam P."/>
            <person name="Khabirova E."/>
            <person name="Fang T."/>
            <person name="Gihaz S."/>
            <person name="Thekkiniath J."/>
            <person name="Munshi M."/>
            <person name="Abel S."/>
            <person name="Ciampossin L."/>
            <person name="Batugedara G."/>
            <person name="Gupta M."/>
            <person name="Lu X.M."/>
            <person name="Lenz T."/>
            <person name="Chakravarty S."/>
            <person name="Cornillot E."/>
            <person name="Hu Y."/>
            <person name="Ma W."/>
            <person name="Gonzalez L.M."/>
            <person name="Sanchez S."/>
            <person name="Estrada K."/>
            <person name="Sanchez-Flores A."/>
            <person name="Montero E."/>
            <person name="Harb O.S."/>
            <person name="Le Roch K.G."/>
            <person name="Mamoun C.B."/>
        </authorList>
    </citation>
    <scope>NUCLEOTIDE SEQUENCE</scope>
    <source>
        <strain evidence="2">WA1</strain>
    </source>
</reference>
<gene>
    <name evidence="2" type="ORF">BdWA1_002530</name>
</gene>
<feature type="repeat" description="WD" evidence="1">
    <location>
        <begin position="152"/>
        <end position="185"/>
    </location>
</feature>
<dbReference type="InterPro" id="IPR001680">
    <property type="entry name" value="WD40_rpt"/>
</dbReference>
<accession>A0AAD9PK62</accession>
<dbReference type="KEGG" id="bdw:94336827"/>
<dbReference type="PROSITE" id="PS50082">
    <property type="entry name" value="WD_REPEATS_2"/>
    <property type="match status" value="2"/>
</dbReference>
<dbReference type="InterPro" id="IPR036322">
    <property type="entry name" value="WD40_repeat_dom_sf"/>
</dbReference>
<dbReference type="PANTHER" id="PTHR19920:SF0">
    <property type="entry name" value="CYTOSOLIC IRON-SULFUR PROTEIN ASSEMBLY PROTEIN CIAO1-RELATED"/>
    <property type="match status" value="1"/>
</dbReference>
<dbReference type="SMART" id="SM00320">
    <property type="entry name" value="WD40"/>
    <property type="match status" value="6"/>
</dbReference>
<dbReference type="RefSeq" id="XP_067802774.1">
    <property type="nucleotide sequence ID" value="XM_067947552.1"/>
</dbReference>
<evidence type="ECO:0000256" key="1">
    <source>
        <dbReference type="PROSITE-ProRule" id="PRU00221"/>
    </source>
</evidence>
<evidence type="ECO:0000313" key="3">
    <source>
        <dbReference type="Proteomes" id="UP001214638"/>
    </source>
</evidence>
<dbReference type="GO" id="GO:0016226">
    <property type="term" value="P:iron-sulfur cluster assembly"/>
    <property type="evidence" value="ECO:0007669"/>
    <property type="project" value="TreeGrafter"/>
</dbReference>
<dbReference type="AlphaFoldDB" id="A0AAD9PK62"/>
<dbReference type="InterPro" id="IPR015943">
    <property type="entry name" value="WD40/YVTN_repeat-like_dom_sf"/>
</dbReference>
<dbReference type="GO" id="GO:0097361">
    <property type="term" value="C:cytosolic [4Fe-4S] assembly targeting complex"/>
    <property type="evidence" value="ECO:0007669"/>
    <property type="project" value="TreeGrafter"/>
</dbReference>
<dbReference type="Proteomes" id="UP001214638">
    <property type="component" value="Unassembled WGS sequence"/>
</dbReference>
<dbReference type="Gene3D" id="2.130.10.10">
    <property type="entry name" value="YVTN repeat-like/Quinoprotein amine dehydrogenase"/>
    <property type="match status" value="1"/>
</dbReference>
<protein>
    <submittedName>
        <fullName evidence="2">Bifunctional WD40-YVTN repeat-like-containing domain superfamily/Probable cytosolic iron-sulfur protein assembly protein</fullName>
    </submittedName>
</protein>
<dbReference type="GeneID" id="94336827"/>
<dbReference type="Pfam" id="PF00400">
    <property type="entry name" value="WD40"/>
    <property type="match status" value="5"/>
</dbReference>
<keyword evidence="1" id="KW-0853">WD repeat</keyword>
<dbReference type="EMBL" id="JALLKP010000003">
    <property type="protein sequence ID" value="KAK2195932.1"/>
    <property type="molecule type" value="Genomic_DNA"/>
</dbReference>
<name>A0AAD9PK62_9APIC</name>
<dbReference type="SUPFAM" id="SSF50978">
    <property type="entry name" value="WD40 repeat-like"/>
    <property type="match status" value="1"/>
</dbReference>
<evidence type="ECO:0000313" key="2">
    <source>
        <dbReference type="EMBL" id="KAK2195932.1"/>
    </source>
</evidence>
<comment type="caution">
    <text evidence="2">The sequence shown here is derived from an EMBL/GenBank/DDBJ whole genome shotgun (WGS) entry which is preliminary data.</text>
</comment>
<organism evidence="2 3">
    <name type="scientific">Babesia duncani</name>
    <dbReference type="NCBI Taxonomy" id="323732"/>
    <lineage>
        <taxon>Eukaryota</taxon>
        <taxon>Sar</taxon>
        <taxon>Alveolata</taxon>
        <taxon>Apicomplexa</taxon>
        <taxon>Aconoidasida</taxon>
        <taxon>Piroplasmida</taxon>
        <taxon>Babesiidae</taxon>
        <taxon>Babesia</taxon>
    </lineage>
</organism>
<dbReference type="PANTHER" id="PTHR19920">
    <property type="entry name" value="WD40 PROTEIN CIAO1"/>
    <property type="match status" value="1"/>
</dbReference>
<dbReference type="PROSITE" id="PS50294">
    <property type="entry name" value="WD_REPEATS_REGION"/>
    <property type="match status" value="2"/>
</dbReference>
<sequence>MKLFSRYELSACKSTPCFNASLDHYYKRSVRSVRFTFDGRYLICASFSGSCGIFAPEDVIVTDPDSRRTDPKVALCSGPKPWTCVAVLEGHENEVKCAAMDTTGTYVATCGRDKTVWIHQRCKLFKPTDSGDLNRDFGIRQSHFDFFCAAILTGHIHDVKHLCWSPTALLLISSSYDNDIRIWGLVGDDWRCLQVINLHSNTVWSVSFNDSGTSFVSACANGTIAKFKSISALDYKDSLSPFISTSVGFLSVGTLATGRSLEALGKQKALRKFQLTNPLKADDWEVSSVMENVHSRPVYSVDFGEFIISGGGDGKVAILEGSGPLGQPKLAFDAHCGDVNGVAWRRRGDFDVFATVGDDEYLKIWQLCHE</sequence>
<proteinExistence type="predicted"/>
<feature type="repeat" description="WD" evidence="1">
    <location>
        <begin position="332"/>
        <end position="370"/>
    </location>
</feature>